<feature type="domain" description="ZSWIM1/3 RNaseH-like" evidence="1">
    <location>
        <begin position="128"/>
        <end position="182"/>
    </location>
</feature>
<reference evidence="2" key="1">
    <citation type="submission" date="2018-10" db="EMBL/GenBank/DDBJ databases">
        <title>Effector identification in a new, highly contiguous assembly of the strawberry crown rot pathogen Phytophthora cactorum.</title>
        <authorList>
            <person name="Armitage A.D."/>
            <person name="Nellist C.F."/>
            <person name="Bates H."/>
            <person name="Vickerstaff R.J."/>
            <person name="Harrison R.J."/>
        </authorList>
    </citation>
    <scope>NUCLEOTIDE SEQUENCE</scope>
    <source>
        <strain evidence="2">4040</strain>
    </source>
</reference>
<evidence type="ECO:0000313" key="2">
    <source>
        <dbReference type="EMBL" id="KAG2934890.1"/>
    </source>
</evidence>
<accession>A0A8T1D4N4</accession>
<dbReference type="InterPro" id="IPR048324">
    <property type="entry name" value="ZSWIM1-3_RNaseH-like"/>
</dbReference>
<dbReference type="PANTHER" id="PTHR31569">
    <property type="entry name" value="SWIM-TYPE DOMAIN-CONTAINING PROTEIN"/>
    <property type="match status" value="1"/>
</dbReference>
<evidence type="ECO:0000259" key="1">
    <source>
        <dbReference type="Pfam" id="PF21056"/>
    </source>
</evidence>
<dbReference type="PANTHER" id="PTHR31569:SF4">
    <property type="entry name" value="SWIM-TYPE DOMAIN-CONTAINING PROTEIN"/>
    <property type="match status" value="1"/>
</dbReference>
<dbReference type="Proteomes" id="UP000736787">
    <property type="component" value="Unassembled WGS sequence"/>
</dbReference>
<gene>
    <name evidence="2" type="ORF">PC117_g12531</name>
</gene>
<organism evidence="2 3">
    <name type="scientific">Phytophthora cactorum</name>
    <dbReference type="NCBI Taxonomy" id="29920"/>
    <lineage>
        <taxon>Eukaryota</taxon>
        <taxon>Sar</taxon>
        <taxon>Stramenopiles</taxon>
        <taxon>Oomycota</taxon>
        <taxon>Peronosporomycetes</taxon>
        <taxon>Peronosporales</taxon>
        <taxon>Peronosporaceae</taxon>
        <taxon>Phytophthora</taxon>
    </lineage>
</organism>
<dbReference type="EMBL" id="RCMK01000346">
    <property type="protein sequence ID" value="KAG2934890.1"/>
    <property type="molecule type" value="Genomic_DNA"/>
</dbReference>
<evidence type="ECO:0000313" key="3">
    <source>
        <dbReference type="Proteomes" id="UP000736787"/>
    </source>
</evidence>
<dbReference type="VEuPathDB" id="FungiDB:PC110_g445"/>
<comment type="caution">
    <text evidence="2">The sequence shown here is derived from an EMBL/GenBank/DDBJ whole genome shotgun (WGS) entry which is preliminary data.</text>
</comment>
<sequence>MVKIPAFSGKFVSWEELETAFERYQEEIQKSYKLRTSNTARDRNRDQRRRTALAGKEQVLLDERLEFYTNTFICGSKRNKTLRYLKEASGKPILPKDVENLIAEMRRETYTSLDDNVHVSELLRYFGESPVNAVNTFRDQATKMTSCITFQIAHMRRMARKFPEALCMDATHGTSINRYGTSSVLL</sequence>
<protein>
    <recommendedName>
        <fullName evidence="1">ZSWIM1/3 RNaseH-like domain-containing protein</fullName>
    </recommendedName>
</protein>
<dbReference type="InterPro" id="IPR052579">
    <property type="entry name" value="Zinc_finger_SWIM"/>
</dbReference>
<dbReference type="AlphaFoldDB" id="A0A8T1D4N4"/>
<dbReference type="VEuPathDB" id="FungiDB:PC110_g444"/>
<dbReference type="Pfam" id="PF21056">
    <property type="entry name" value="ZSWIM1-3_RNaseH-like"/>
    <property type="match status" value="1"/>
</dbReference>
<name>A0A8T1D4N4_9STRA</name>
<proteinExistence type="predicted"/>